<proteinExistence type="predicted"/>
<name>A0A060NKY2_9BURK</name>
<evidence type="ECO:0000313" key="3">
    <source>
        <dbReference type="Proteomes" id="UP000066014"/>
    </source>
</evidence>
<feature type="compositionally biased region" description="Low complexity" evidence="1">
    <location>
        <begin position="57"/>
        <end position="84"/>
    </location>
</feature>
<evidence type="ECO:0000256" key="1">
    <source>
        <dbReference type="SAM" id="MobiDB-lite"/>
    </source>
</evidence>
<protein>
    <submittedName>
        <fullName evidence="2">Methyl-accepting chemotaxis protein</fullName>
    </submittedName>
</protein>
<organism evidence="2 3">
    <name type="scientific">Serpentinimonas maccroryi</name>
    <dbReference type="NCBI Taxonomy" id="1458426"/>
    <lineage>
        <taxon>Bacteria</taxon>
        <taxon>Pseudomonadati</taxon>
        <taxon>Pseudomonadota</taxon>
        <taxon>Betaproteobacteria</taxon>
        <taxon>Burkholderiales</taxon>
        <taxon>Comamonadaceae</taxon>
        <taxon>Serpentinimonas</taxon>
    </lineage>
</organism>
<dbReference type="Proteomes" id="UP000066014">
    <property type="component" value="Chromosome"/>
</dbReference>
<sequence length="84" mass="8747">MLFGFLGAGQKRDGVADQCFRKKPALVEEGAAAAESLHGQALRLGEALAVYRADAEQAPSARAAQPQRTQSTAKAPLRLAAKAA</sequence>
<evidence type="ECO:0000313" key="2">
    <source>
        <dbReference type="EMBL" id="BAO82362.1"/>
    </source>
</evidence>
<reference evidence="2 3" key="1">
    <citation type="journal article" date="2014" name="Nat. Commun.">
        <title>Physiological and genomic features of highly alkaliphilic hydrogen-utilizing Betaproteobacteria from a continental serpentinizing site.</title>
        <authorList>
            <person name="Suzuki S."/>
            <person name="Kuenen J.G."/>
            <person name="Schipper K."/>
            <person name="van der Velde S."/>
            <person name="Ishii S."/>
            <person name="Wu A."/>
            <person name="Sorokin D.Y."/>
            <person name="Tenney A."/>
            <person name="Meng X.Y."/>
            <person name="Morrill P.L."/>
            <person name="Kamagata Y."/>
            <person name="Muyzer G."/>
            <person name="Nealson K.H."/>
        </authorList>
    </citation>
    <scope>NUCLEOTIDE SEQUENCE [LARGE SCALE GENOMIC DNA]</scope>
    <source>
        <strain evidence="2 3">B1</strain>
    </source>
</reference>
<keyword evidence="3" id="KW-1185">Reference proteome</keyword>
<dbReference type="AlphaFoldDB" id="A0A060NKY2"/>
<gene>
    <name evidence="2" type="ORF">SMCB_0134</name>
</gene>
<dbReference type="EMBL" id="AP014569">
    <property type="protein sequence ID" value="BAO82362.1"/>
    <property type="molecule type" value="Genomic_DNA"/>
</dbReference>
<dbReference type="STRING" id="1458426.SMCB_0134"/>
<feature type="region of interest" description="Disordered" evidence="1">
    <location>
        <begin position="56"/>
        <end position="84"/>
    </location>
</feature>
<accession>A0A060NKY2</accession>
<dbReference type="HOGENOM" id="CLU_2521854_0_0_4"/>
<dbReference type="KEGG" id="cbab:SMCB_0134"/>